<feature type="coiled-coil region" evidence="5">
    <location>
        <begin position="265"/>
        <end position="292"/>
    </location>
</feature>
<dbReference type="InterPro" id="IPR038336">
    <property type="entry name" value="NET_sf"/>
</dbReference>
<evidence type="ECO:0000259" key="8">
    <source>
        <dbReference type="PROSITE" id="PS51525"/>
    </source>
</evidence>
<evidence type="ECO:0000256" key="4">
    <source>
        <dbReference type="PROSITE-ProRule" id="PRU00035"/>
    </source>
</evidence>
<dbReference type="InterPro" id="IPR001487">
    <property type="entry name" value="Bromodomain"/>
</dbReference>
<dbReference type="InterPro" id="IPR027353">
    <property type="entry name" value="NET_dom"/>
</dbReference>
<dbReference type="EMBL" id="JAUIZM010000001">
    <property type="protein sequence ID" value="KAK1405092.1"/>
    <property type="molecule type" value="Genomic_DNA"/>
</dbReference>
<keyword evidence="2 4" id="KW-0103">Bromodomain</keyword>
<dbReference type="CDD" id="cd05506">
    <property type="entry name" value="Bromo_plant1"/>
    <property type="match status" value="1"/>
</dbReference>
<feature type="region of interest" description="Disordered" evidence="6">
    <location>
        <begin position="624"/>
        <end position="658"/>
    </location>
</feature>
<evidence type="ECO:0000313" key="10">
    <source>
        <dbReference type="Proteomes" id="UP001237642"/>
    </source>
</evidence>
<feature type="compositionally biased region" description="Low complexity" evidence="6">
    <location>
        <begin position="787"/>
        <end position="825"/>
    </location>
</feature>
<keyword evidence="10" id="KW-1185">Reference proteome</keyword>
<feature type="compositionally biased region" description="Basic residues" evidence="6">
    <location>
        <begin position="458"/>
        <end position="468"/>
    </location>
</feature>
<feature type="compositionally biased region" description="Basic and acidic residues" evidence="6">
    <location>
        <begin position="143"/>
        <end position="156"/>
    </location>
</feature>
<evidence type="ECO:0000256" key="2">
    <source>
        <dbReference type="ARBA" id="ARBA00023117"/>
    </source>
</evidence>
<evidence type="ECO:0000256" key="5">
    <source>
        <dbReference type="SAM" id="Coils"/>
    </source>
</evidence>
<reference evidence="9" key="1">
    <citation type="submission" date="2023-02" db="EMBL/GenBank/DDBJ databases">
        <title>Genome of toxic invasive species Heracleum sosnowskyi carries increased number of genes despite the absence of recent whole-genome duplications.</title>
        <authorList>
            <person name="Schelkunov M."/>
            <person name="Shtratnikova V."/>
            <person name="Makarenko M."/>
            <person name="Klepikova A."/>
            <person name="Omelchenko D."/>
            <person name="Novikova G."/>
            <person name="Obukhova E."/>
            <person name="Bogdanov V."/>
            <person name="Penin A."/>
            <person name="Logacheva M."/>
        </authorList>
    </citation>
    <scope>NUCLEOTIDE SEQUENCE</scope>
    <source>
        <strain evidence="9">Hsosn_3</strain>
        <tissue evidence="9">Leaf</tissue>
    </source>
</reference>
<comment type="caution">
    <text evidence="9">The sequence shown here is derived from an EMBL/GenBank/DDBJ whole genome shotgun (WGS) entry which is preliminary data.</text>
</comment>
<dbReference type="Gene3D" id="1.20.1270.220">
    <property type="match status" value="1"/>
</dbReference>
<feature type="compositionally biased region" description="Basic and acidic residues" evidence="6">
    <location>
        <begin position="732"/>
        <end position="744"/>
    </location>
</feature>
<dbReference type="Gene3D" id="1.20.920.10">
    <property type="entry name" value="Bromodomain-like"/>
    <property type="match status" value="1"/>
</dbReference>
<dbReference type="InterPro" id="IPR037377">
    <property type="entry name" value="GTE_bromo"/>
</dbReference>
<evidence type="ECO:0000256" key="6">
    <source>
        <dbReference type="SAM" id="MobiDB-lite"/>
    </source>
</evidence>
<feature type="domain" description="NET" evidence="8">
    <location>
        <begin position="649"/>
        <end position="730"/>
    </location>
</feature>
<proteinExistence type="predicted"/>
<sequence length="825" mass="91372">MASETIGGANDLREKQRWGHISKVYTRKFHNKRLKNTPNDAVLTEDVAGKVDNGNVRINGDGGEGKDGGENCGTEVVVVEENLETRGVENGNSKELGIEKELGVENGNSKELGIEKELGVENGNSKDLGQPENDLGVGNGNLEDLRPEKEKEKELGVENGNSMELQAENELGVENGDLVEVQPENGDSMELQPENGNSMELQQEKELGVENGVLDVDNRVLEVVEVEDEDEEGERERKEVVTRVDDKVRINLGARNSKDEFRELRSKLVSELDQVRSLVKELEEKEIELSNACDVPVPDPVVEPAPLAEPTLAVAGGYGQSQHLGDDVFERRALTRVQSEVGPVSHMPFRPAPVSVPVMESHDFGDRRVLLRRNSDAGGMMGGHDRRALMRVNSEMGGGQDYRPFRQLSASVMDNNNHVYGNGEFVEKEKRTPKANQFYRNSEFLLGKDRLPPESNKKPKSSGGRKHGGSGFGFGMERHRNQAFKNCGNLLQRLMKHKHGWVFNEPVNARLLGLHDYHDIIKHPMDLGTIKNKLAQNLYKSPAEYAEDVRLAFSNAMTYNPPGQDVHVMAAQLSEIFEEKWAAIESEYNHEWRNEMMHYAGLQTTPTSRAAPPLSMRALDRSQSMLTPGDSRPRPSIPPVTRTPVPKKPKAKDPNKRDMTYEEKQKLSTNLQSLPSEKLDSIVQIIKKRNSTLNQHDDEIEVDIDSVDVETLWELDRLVTNYKKSLSKNRRKAEIARERAEAARRNAALNPAPPIMAPPRDSERAAGEMNIATGVSVPVEKQHDNASRSSSSSSSSSSDSGSSSSDSDSDSSSADGSDAGHSPRS</sequence>
<dbReference type="PROSITE" id="PS50014">
    <property type="entry name" value="BROMODOMAIN_2"/>
    <property type="match status" value="1"/>
</dbReference>
<feature type="region of interest" description="Disordered" evidence="6">
    <location>
        <begin position="729"/>
        <end position="825"/>
    </location>
</feature>
<name>A0AAD8NDN5_9APIA</name>
<dbReference type="InterPro" id="IPR036427">
    <property type="entry name" value="Bromodomain-like_sf"/>
</dbReference>
<dbReference type="AlphaFoldDB" id="A0AAD8NDN5"/>
<evidence type="ECO:0000259" key="7">
    <source>
        <dbReference type="PROSITE" id="PS50014"/>
    </source>
</evidence>
<dbReference type="PROSITE" id="PS51525">
    <property type="entry name" value="NET"/>
    <property type="match status" value="1"/>
</dbReference>
<dbReference type="Pfam" id="PF00439">
    <property type="entry name" value="Bromodomain"/>
    <property type="match status" value="1"/>
</dbReference>
<evidence type="ECO:0000256" key="3">
    <source>
        <dbReference type="ARBA" id="ARBA00023163"/>
    </source>
</evidence>
<reference evidence="9" key="2">
    <citation type="submission" date="2023-05" db="EMBL/GenBank/DDBJ databases">
        <authorList>
            <person name="Schelkunov M.I."/>
        </authorList>
    </citation>
    <scope>NUCLEOTIDE SEQUENCE</scope>
    <source>
        <strain evidence="9">Hsosn_3</strain>
        <tissue evidence="9">Leaf</tissue>
    </source>
</reference>
<evidence type="ECO:0000256" key="1">
    <source>
        <dbReference type="ARBA" id="ARBA00023015"/>
    </source>
</evidence>
<dbReference type="Proteomes" id="UP001237642">
    <property type="component" value="Unassembled WGS sequence"/>
</dbReference>
<keyword evidence="5" id="KW-0175">Coiled coil</keyword>
<protein>
    <submittedName>
        <fullName evidence="9">Transcription factor GTE4</fullName>
    </submittedName>
</protein>
<dbReference type="PRINTS" id="PR00503">
    <property type="entry name" value="BROMODOMAIN"/>
</dbReference>
<keyword evidence="3" id="KW-0804">Transcription</keyword>
<dbReference type="SMART" id="SM00297">
    <property type="entry name" value="BROMO"/>
    <property type="match status" value="1"/>
</dbReference>
<feature type="domain" description="Bromo" evidence="7">
    <location>
        <begin position="495"/>
        <end position="567"/>
    </location>
</feature>
<accession>A0AAD8NDN5</accession>
<organism evidence="9 10">
    <name type="scientific">Heracleum sosnowskyi</name>
    <dbReference type="NCBI Taxonomy" id="360622"/>
    <lineage>
        <taxon>Eukaryota</taxon>
        <taxon>Viridiplantae</taxon>
        <taxon>Streptophyta</taxon>
        <taxon>Embryophyta</taxon>
        <taxon>Tracheophyta</taxon>
        <taxon>Spermatophyta</taxon>
        <taxon>Magnoliopsida</taxon>
        <taxon>eudicotyledons</taxon>
        <taxon>Gunneridae</taxon>
        <taxon>Pentapetalae</taxon>
        <taxon>asterids</taxon>
        <taxon>campanulids</taxon>
        <taxon>Apiales</taxon>
        <taxon>Apiaceae</taxon>
        <taxon>Apioideae</taxon>
        <taxon>apioid superclade</taxon>
        <taxon>Tordylieae</taxon>
        <taxon>Tordyliinae</taxon>
        <taxon>Heracleum</taxon>
    </lineage>
</organism>
<evidence type="ECO:0000313" key="9">
    <source>
        <dbReference type="EMBL" id="KAK1405092.1"/>
    </source>
</evidence>
<feature type="compositionally biased region" description="Basic and acidic residues" evidence="6">
    <location>
        <begin position="446"/>
        <end position="457"/>
    </location>
</feature>
<feature type="region of interest" description="Disordered" evidence="6">
    <location>
        <begin position="446"/>
        <end position="473"/>
    </location>
</feature>
<keyword evidence="1" id="KW-0805">Transcription regulation</keyword>
<feature type="region of interest" description="Disordered" evidence="6">
    <location>
        <begin position="120"/>
        <end position="156"/>
    </location>
</feature>
<dbReference type="Pfam" id="PF17035">
    <property type="entry name" value="BET"/>
    <property type="match status" value="1"/>
</dbReference>
<dbReference type="SUPFAM" id="SSF47370">
    <property type="entry name" value="Bromodomain"/>
    <property type="match status" value="1"/>
</dbReference>
<dbReference type="PANTHER" id="PTHR45926">
    <property type="entry name" value="OSJNBA0053K19.4 PROTEIN"/>
    <property type="match status" value="1"/>
</dbReference>
<gene>
    <name evidence="9" type="ORF">POM88_004697</name>
</gene>